<name>A0ABV3K3Z7_STRON</name>
<accession>A0ABV3K3Z7</accession>
<dbReference type="InterPro" id="IPR036869">
    <property type="entry name" value="J_dom_sf"/>
</dbReference>
<dbReference type="RefSeq" id="WP_241561512.1">
    <property type="nucleotide sequence ID" value="NZ_JBFAUK010000025.1"/>
</dbReference>
<comment type="caution">
    <text evidence="2">The sequence shown here is derived from an EMBL/GenBank/DDBJ whole genome shotgun (WGS) entry which is preliminary data.</text>
</comment>
<dbReference type="PANTHER" id="PTHR44240:SF10">
    <property type="entry name" value="J DOMAIN-CONTAINING PROTEIN"/>
    <property type="match status" value="1"/>
</dbReference>
<dbReference type="SUPFAM" id="SSF46565">
    <property type="entry name" value="Chaperone J-domain"/>
    <property type="match status" value="1"/>
</dbReference>
<dbReference type="PRINTS" id="PR00625">
    <property type="entry name" value="JDOMAIN"/>
</dbReference>
<dbReference type="Proteomes" id="UP001552594">
    <property type="component" value="Unassembled WGS sequence"/>
</dbReference>
<evidence type="ECO:0000259" key="1">
    <source>
        <dbReference type="PROSITE" id="PS50076"/>
    </source>
</evidence>
<sequence>MNPQLTAGEEVAGMRAPNQGADLYAVLGAEPSATAEAITSAFRARVWELRPDTRVDAATAERFGEVRAAYRTLHDPVLRAAYDRTYDRMYDRTYQRAAEPAPGRGPVLARTAGPACRYVLVTWVVVPGAAVTWAAGPEPPLRAGPVRWERTAR</sequence>
<feature type="domain" description="J" evidence="1">
    <location>
        <begin position="22"/>
        <end position="86"/>
    </location>
</feature>
<dbReference type="InterPro" id="IPR052276">
    <property type="entry name" value="Diphthamide-biosynth_chaperone"/>
</dbReference>
<dbReference type="EMBL" id="JBFAUK010000025">
    <property type="protein sequence ID" value="MEV5509873.1"/>
    <property type="molecule type" value="Genomic_DNA"/>
</dbReference>
<dbReference type="CDD" id="cd06257">
    <property type="entry name" value="DnaJ"/>
    <property type="match status" value="1"/>
</dbReference>
<proteinExistence type="predicted"/>
<dbReference type="InterPro" id="IPR001623">
    <property type="entry name" value="DnaJ_domain"/>
</dbReference>
<evidence type="ECO:0000313" key="3">
    <source>
        <dbReference type="Proteomes" id="UP001552594"/>
    </source>
</evidence>
<protein>
    <submittedName>
        <fullName evidence="2">J domain-containing protein</fullName>
    </submittedName>
</protein>
<organism evidence="2 3">
    <name type="scientific">Streptomyces orinoci</name>
    <name type="common">Streptoverticillium orinoci</name>
    <dbReference type="NCBI Taxonomy" id="67339"/>
    <lineage>
        <taxon>Bacteria</taxon>
        <taxon>Bacillati</taxon>
        <taxon>Actinomycetota</taxon>
        <taxon>Actinomycetes</taxon>
        <taxon>Kitasatosporales</taxon>
        <taxon>Streptomycetaceae</taxon>
        <taxon>Streptomyces</taxon>
    </lineage>
</organism>
<keyword evidence="3" id="KW-1185">Reference proteome</keyword>
<dbReference type="PANTHER" id="PTHR44240">
    <property type="entry name" value="DNAJ DOMAIN (PROKARYOTIC HEAT SHOCK PROTEIN)-RELATED"/>
    <property type="match status" value="1"/>
</dbReference>
<gene>
    <name evidence="2" type="ORF">AB0L16_26125</name>
</gene>
<dbReference type="Pfam" id="PF00226">
    <property type="entry name" value="DnaJ"/>
    <property type="match status" value="1"/>
</dbReference>
<dbReference type="PROSITE" id="PS50076">
    <property type="entry name" value="DNAJ_2"/>
    <property type="match status" value="1"/>
</dbReference>
<reference evidence="2 3" key="1">
    <citation type="submission" date="2024-06" db="EMBL/GenBank/DDBJ databases">
        <title>The Natural Products Discovery Center: Release of the First 8490 Sequenced Strains for Exploring Actinobacteria Biosynthetic Diversity.</title>
        <authorList>
            <person name="Kalkreuter E."/>
            <person name="Kautsar S.A."/>
            <person name="Yang D."/>
            <person name="Bader C.D."/>
            <person name="Teijaro C.N."/>
            <person name="Fluegel L."/>
            <person name="Davis C.M."/>
            <person name="Simpson J.R."/>
            <person name="Lauterbach L."/>
            <person name="Steele A.D."/>
            <person name="Gui C."/>
            <person name="Meng S."/>
            <person name="Li G."/>
            <person name="Viehrig K."/>
            <person name="Ye F."/>
            <person name="Su P."/>
            <person name="Kiefer A.F."/>
            <person name="Nichols A."/>
            <person name="Cepeda A.J."/>
            <person name="Yan W."/>
            <person name="Fan B."/>
            <person name="Jiang Y."/>
            <person name="Adhikari A."/>
            <person name="Zheng C.-J."/>
            <person name="Schuster L."/>
            <person name="Cowan T.M."/>
            <person name="Smanski M.J."/>
            <person name="Chevrette M.G."/>
            <person name="De Carvalho L.P.S."/>
            <person name="Shen B."/>
        </authorList>
    </citation>
    <scope>NUCLEOTIDE SEQUENCE [LARGE SCALE GENOMIC DNA]</scope>
    <source>
        <strain evidence="2 3">NPDC052347</strain>
    </source>
</reference>
<dbReference type="Gene3D" id="1.10.287.110">
    <property type="entry name" value="DnaJ domain"/>
    <property type="match status" value="1"/>
</dbReference>
<evidence type="ECO:0000313" key="2">
    <source>
        <dbReference type="EMBL" id="MEV5509873.1"/>
    </source>
</evidence>
<dbReference type="SMART" id="SM00271">
    <property type="entry name" value="DnaJ"/>
    <property type="match status" value="1"/>
</dbReference>